<dbReference type="PROSITE" id="PS50158">
    <property type="entry name" value="ZF_CCHC"/>
    <property type="match status" value="1"/>
</dbReference>
<dbReference type="EMBL" id="BFEA01000779">
    <property type="protein sequence ID" value="GBG90016.1"/>
    <property type="molecule type" value="Genomic_DNA"/>
</dbReference>
<feature type="domain" description="CCHC-type" evidence="3">
    <location>
        <begin position="41"/>
        <end position="56"/>
    </location>
</feature>
<feature type="compositionally biased region" description="Basic and acidic residues" evidence="2">
    <location>
        <begin position="113"/>
        <end position="155"/>
    </location>
</feature>
<feature type="region of interest" description="Disordered" evidence="2">
    <location>
        <begin position="1"/>
        <end position="42"/>
    </location>
</feature>
<evidence type="ECO:0000259" key="3">
    <source>
        <dbReference type="PROSITE" id="PS50158"/>
    </source>
</evidence>
<proteinExistence type="predicted"/>
<sequence>MSNSERYELSRDGRDDRNEERERNARDADRDRGDRRRGPICYNCNEIGHYANQCTRPQRYGGTARPSTSTDSRRSGSPRCGDWRREPISHLDRGVTQQISELGRSVVTMKQHFDEERMRKENWSRRKQEKEEEKRREEELRIREAEEKARQDEKARKKKERRRREAESHAELKKELGMQMVLQIGELEDKFVQRMQLAMSELGKGRKTTSITTGIDTPDVKGSLTRYKFRNLMMQELKMLDAGELQRICKEEGVPYDGKVDAIFDIADHRTYLNFDVSQMQERLPETINVEESENVGPEPHDDVDKETH</sequence>
<dbReference type="Gramene" id="GBG90016">
    <property type="protein sequence ID" value="GBG90016"/>
    <property type="gene ID" value="CBR_g50109"/>
</dbReference>
<gene>
    <name evidence="4" type="ORF">CBR_g50109</name>
</gene>
<dbReference type="InterPro" id="IPR001878">
    <property type="entry name" value="Znf_CCHC"/>
</dbReference>
<feature type="region of interest" description="Disordered" evidence="2">
    <location>
        <begin position="113"/>
        <end position="171"/>
    </location>
</feature>
<feature type="region of interest" description="Disordered" evidence="2">
    <location>
        <begin position="55"/>
        <end position="95"/>
    </location>
</feature>
<feature type="compositionally biased region" description="Basic and acidic residues" evidence="2">
    <location>
        <begin position="1"/>
        <end position="37"/>
    </location>
</feature>
<dbReference type="Proteomes" id="UP000265515">
    <property type="component" value="Unassembled WGS sequence"/>
</dbReference>
<dbReference type="AlphaFoldDB" id="A0A388M652"/>
<keyword evidence="1" id="KW-0862">Zinc</keyword>
<dbReference type="Gene3D" id="4.10.60.10">
    <property type="entry name" value="Zinc finger, CCHC-type"/>
    <property type="match status" value="1"/>
</dbReference>
<keyword evidence="5" id="KW-1185">Reference proteome</keyword>
<feature type="compositionally biased region" description="Basic and acidic residues" evidence="2">
    <location>
        <begin position="299"/>
        <end position="309"/>
    </location>
</feature>
<dbReference type="Pfam" id="PF00098">
    <property type="entry name" value="zf-CCHC"/>
    <property type="match status" value="1"/>
</dbReference>
<feature type="compositionally biased region" description="Basic and acidic residues" evidence="2">
    <location>
        <begin position="81"/>
        <end position="93"/>
    </location>
</feature>
<evidence type="ECO:0000256" key="2">
    <source>
        <dbReference type="SAM" id="MobiDB-lite"/>
    </source>
</evidence>
<organism evidence="4 5">
    <name type="scientific">Chara braunii</name>
    <name type="common">Braun's stonewort</name>
    <dbReference type="NCBI Taxonomy" id="69332"/>
    <lineage>
        <taxon>Eukaryota</taxon>
        <taxon>Viridiplantae</taxon>
        <taxon>Streptophyta</taxon>
        <taxon>Charophyceae</taxon>
        <taxon>Charales</taxon>
        <taxon>Characeae</taxon>
        <taxon>Chara</taxon>
    </lineage>
</organism>
<dbReference type="GO" id="GO:0003676">
    <property type="term" value="F:nucleic acid binding"/>
    <property type="evidence" value="ECO:0007669"/>
    <property type="project" value="InterPro"/>
</dbReference>
<dbReference type="InterPro" id="IPR036875">
    <property type="entry name" value="Znf_CCHC_sf"/>
</dbReference>
<name>A0A388M652_CHABU</name>
<evidence type="ECO:0000313" key="5">
    <source>
        <dbReference type="Proteomes" id="UP000265515"/>
    </source>
</evidence>
<dbReference type="GO" id="GO:0008270">
    <property type="term" value="F:zinc ion binding"/>
    <property type="evidence" value="ECO:0007669"/>
    <property type="project" value="UniProtKB-KW"/>
</dbReference>
<comment type="caution">
    <text evidence="4">The sequence shown here is derived from an EMBL/GenBank/DDBJ whole genome shotgun (WGS) entry which is preliminary data.</text>
</comment>
<dbReference type="OrthoDB" id="8064718at2759"/>
<keyword evidence="1" id="KW-0479">Metal-binding</keyword>
<evidence type="ECO:0000313" key="4">
    <source>
        <dbReference type="EMBL" id="GBG90016.1"/>
    </source>
</evidence>
<keyword evidence="1" id="KW-0863">Zinc-finger</keyword>
<protein>
    <recommendedName>
        <fullName evidence="3">CCHC-type domain-containing protein</fullName>
    </recommendedName>
</protein>
<accession>A0A388M652</accession>
<feature type="region of interest" description="Disordered" evidence="2">
    <location>
        <begin position="287"/>
        <end position="309"/>
    </location>
</feature>
<evidence type="ECO:0000256" key="1">
    <source>
        <dbReference type="PROSITE-ProRule" id="PRU00047"/>
    </source>
</evidence>
<reference evidence="4 5" key="1">
    <citation type="journal article" date="2018" name="Cell">
        <title>The Chara Genome: Secondary Complexity and Implications for Plant Terrestrialization.</title>
        <authorList>
            <person name="Nishiyama T."/>
            <person name="Sakayama H."/>
            <person name="Vries J.D."/>
            <person name="Buschmann H."/>
            <person name="Saint-Marcoux D."/>
            <person name="Ullrich K.K."/>
            <person name="Haas F.B."/>
            <person name="Vanderstraeten L."/>
            <person name="Becker D."/>
            <person name="Lang D."/>
            <person name="Vosolsobe S."/>
            <person name="Rombauts S."/>
            <person name="Wilhelmsson P.K.I."/>
            <person name="Janitza P."/>
            <person name="Kern R."/>
            <person name="Heyl A."/>
            <person name="Rumpler F."/>
            <person name="Villalobos L.I.A.C."/>
            <person name="Clay J.M."/>
            <person name="Skokan R."/>
            <person name="Toyoda A."/>
            <person name="Suzuki Y."/>
            <person name="Kagoshima H."/>
            <person name="Schijlen E."/>
            <person name="Tajeshwar N."/>
            <person name="Catarino B."/>
            <person name="Hetherington A.J."/>
            <person name="Saltykova A."/>
            <person name="Bonnot C."/>
            <person name="Breuninger H."/>
            <person name="Symeonidi A."/>
            <person name="Radhakrishnan G.V."/>
            <person name="Van Nieuwerburgh F."/>
            <person name="Deforce D."/>
            <person name="Chang C."/>
            <person name="Karol K.G."/>
            <person name="Hedrich R."/>
            <person name="Ulvskov P."/>
            <person name="Glockner G."/>
            <person name="Delwiche C.F."/>
            <person name="Petrasek J."/>
            <person name="Van de Peer Y."/>
            <person name="Friml J."/>
            <person name="Beilby M."/>
            <person name="Dolan L."/>
            <person name="Kohara Y."/>
            <person name="Sugano S."/>
            <person name="Fujiyama A."/>
            <person name="Delaux P.-M."/>
            <person name="Quint M."/>
            <person name="TheiBen G."/>
            <person name="Hagemann M."/>
            <person name="Harholt J."/>
            <person name="Dunand C."/>
            <person name="Zachgo S."/>
            <person name="Langdale J."/>
            <person name="Maumus F."/>
            <person name="Straeten D.V.D."/>
            <person name="Gould S.B."/>
            <person name="Rensing S.A."/>
        </authorList>
    </citation>
    <scope>NUCLEOTIDE SEQUENCE [LARGE SCALE GENOMIC DNA]</scope>
    <source>
        <strain evidence="4 5">S276</strain>
    </source>
</reference>
<dbReference type="SMART" id="SM00343">
    <property type="entry name" value="ZnF_C2HC"/>
    <property type="match status" value="1"/>
</dbReference>
<dbReference type="SUPFAM" id="SSF57756">
    <property type="entry name" value="Retrovirus zinc finger-like domains"/>
    <property type="match status" value="1"/>
</dbReference>